<accession>A0A654FD03</accession>
<reference evidence="5 6" key="1">
    <citation type="submission" date="2019-11" db="EMBL/GenBank/DDBJ databases">
        <authorList>
            <person name="Jiao W.-B."/>
            <person name="Schneeberger K."/>
        </authorList>
    </citation>
    <scope>NUCLEOTIDE SEQUENCE [LARGE SCALE GENOMIC DNA]</scope>
    <source>
        <strain evidence="6">cv. An-1</strain>
    </source>
</reference>
<protein>
    <recommendedName>
        <fullName evidence="4">RNase H type-1 domain-containing protein</fullName>
    </recommendedName>
</protein>
<dbReference type="Gene3D" id="3.30.40.10">
    <property type="entry name" value="Zinc/RING finger domain, C3HC4 (zinc finger)"/>
    <property type="match status" value="1"/>
</dbReference>
<sequence>MDPNPTGNSLDGSSSDSYSLFFKGSLAGFGVAICREEDDSILFQKKVSLHYSDISGWETELMALKLGLTKAVSLGIKHITICCCDPEIFEFVMERSVPHHEKFALLMDDVHRIRQQFTSSIPILVTGKQANFAYKLAKETLVSRNIRPMPRTTQKKTCGICFVDDIEGQEMFSAALCSHYFCVECMKQRIEVSLN</sequence>
<name>A0A654FD03_ARATH</name>
<evidence type="ECO:0000313" key="6">
    <source>
        <dbReference type="Proteomes" id="UP000426265"/>
    </source>
</evidence>
<dbReference type="InterPro" id="IPR036397">
    <property type="entry name" value="RNaseH_sf"/>
</dbReference>
<dbReference type="GO" id="GO:0004523">
    <property type="term" value="F:RNA-DNA hybrid ribonuclease activity"/>
    <property type="evidence" value="ECO:0007669"/>
    <property type="project" value="InterPro"/>
</dbReference>
<dbReference type="GO" id="GO:0003676">
    <property type="term" value="F:nucleic acid binding"/>
    <property type="evidence" value="ECO:0007669"/>
    <property type="project" value="InterPro"/>
</dbReference>
<dbReference type="FunFam" id="3.30.420.10:FF:000076">
    <property type="entry name" value="RBR-type E3 ubiquitin transferase"/>
    <property type="match status" value="1"/>
</dbReference>
<dbReference type="InterPro" id="IPR002156">
    <property type="entry name" value="RNaseH_domain"/>
</dbReference>
<dbReference type="PROSITE" id="PS00518">
    <property type="entry name" value="ZF_RING_1"/>
    <property type="match status" value="1"/>
</dbReference>
<keyword evidence="1" id="KW-0479">Metal-binding</keyword>
<dbReference type="InterPro" id="IPR017907">
    <property type="entry name" value="Znf_RING_CS"/>
</dbReference>
<evidence type="ECO:0000259" key="4">
    <source>
        <dbReference type="Pfam" id="PF13456"/>
    </source>
</evidence>
<proteinExistence type="predicted"/>
<keyword evidence="3" id="KW-0862">Zinc</keyword>
<evidence type="ECO:0000313" key="5">
    <source>
        <dbReference type="EMBL" id="VYS59436.1"/>
    </source>
</evidence>
<evidence type="ECO:0000256" key="3">
    <source>
        <dbReference type="ARBA" id="ARBA00022833"/>
    </source>
</evidence>
<dbReference type="Gene3D" id="3.30.420.10">
    <property type="entry name" value="Ribonuclease H-like superfamily/Ribonuclease H"/>
    <property type="match status" value="1"/>
</dbReference>
<evidence type="ECO:0000256" key="1">
    <source>
        <dbReference type="ARBA" id="ARBA00022723"/>
    </source>
</evidence>
<dbReference type="GO" id="GO:0008270">
    <property type="term" value="F:zinc ion binding"/>
    <property type="evidence" value="ECO:0007669"/>
    <property type="project" value="UniProtKB-KW"/>
</dbReference>
<dbReference type="InterPro" id="IPR013083">
    <property type="entry name" value="Znf_RING/FYVE/PHD"/>
</dbReference>
<organism evidence="5 6">
    <name type="scientific">Arabidopsis thaliana</name>
    <name type="common">Mouse-ear cress</name>
    <dbReference type="NCBI Taxonomy" id="3702"/>
    <lineage>
        <taxon>Eukaryota</taxon>
        <taxon>Viridiplantae</taxon>
        <taxon>Streptophyta</taxon>
        <taxon>Embryophyta</taxon>
        <taxon>Tracheophyta</taxon>
        <taxon>Spermatophyta</taxon>
        <taxon>Magnoliopsida</taxon>
        <taxon>eudicotyledons</taxon>
        <taxon>Gunneridae</taxon>
        <taxon>Pentapetalae</taxon>
        <taxon>rosids</taxon>
        <taxon>malvids</taxon>
        <taxon>Brassicales</taxon>
        <taxon>Brassicaceae</taxon>
        <taxon>Camelineae</taxon>
        <taxon>Arabidopsis</taxon>
    </lineage>
</organism>
<dbReference type="EMBL" id="CACRSJ010000106">
    <property type="protein sequence ID" value="VYS59436.1"/>
    <property type="molecule type" value="Genomic_DNA"/>
</dbReference>
<dbReference type="ExpressionAtlas" id="A0A654FD03">
    <property type="expression patterns" value="baseline and differential"/>
</dbReference>
<evidence type="ECO:0000256" key="2">
    <source>
        <dbReference type="ARBA" id="ARBA00022771"/>
    </source>
</evidence>
<dbReference type="SUPFAM" id="SSF57850">
    <property type="entry name" value="RING/U-box"/>
    <property type="match status" value="1"/>
</dbReference>
<dbReference type="Pfam" id="PF13456">
    <property type="entry name" value="RVT_3"/>
    <property type="match status" value="1"/>
</dbReference>
<keyword evidence="2" id="KW-0863">Zinc-finger</keyword>
<dbReference type="AlphaFoldDB" id="A0A654FD03"/>
<gene>
    <name evidence="5" type="ORF">AN1_LOCUS14875</name>
</gene>
<feature type="domain" description="RNase H type-1" evidence="4">
    <location>
        <begin position="25"/>
        <end position="139"/>
    </location>
</feature>
<dbReference type="Proteomes" id="UP000426265">
    <property type="component" value="Unassembled WGS sequence"/>
</dbReference>